<accession>A0A482WPH8</accession>
<feature type="domain" description="Methyltransferase" evidence="5">
    <location>
        <begin position="51"/>
        <end position="161"/>
    </location>
</feature>
<comment type="caution">
    <text evidence="6">The sequence shown here is derived from an EMBL/GenBank/DDBJ whole genome shotgun (WGS) entry which is preliminary data.</text>
</comment>
<dbReference type="Proteomes" id="UP000291343">
    <property type="component" value="Unassembled WGS sequence"/>
</dbReference>
<evidence type="ECO:0000313" key="6">
    <source>
        <dbReference type="EMBL" id="RZF35487.1"/>
    </source>
</evidence>
<dbReference type="InterPro" id="IPR029063">
    <property type="entry name" value="SAM-dependent_MTases_sf"/>
</dbReference>
<dbReference type="Pfam" id="PF13847">
    <property type="entry name" value="Methyltransf_31"/>
    <property type="match status" value="1"/>
</dbReference>
<dbReference type="STRING" id="195883.A0A482WPH8"/>
<keyword evidence="2" id="KW-0489">Methyltransferase</keyword>
<evidence type="ECO:0000259" key="5">
    <source>
        <dbReference type="Pfam" id="PF13847"/>
    </source>
</evidence>
<dbReference type="EMBL" id="QKKF02028098">
    <property type="protein sequence ID" value="RZF35487.1"/>
    <property type="molecule type" value="Genomic_DNA"/>
</dbReference>
<keyword evidence="3" id="KW-0808">Transferase</keyword>
<dbReference type="PANTHER" id="PTHR12176:SF78">
    <property type="entry name" value="EEF1A LYSINE AND N-TERMINAL METHYLTRANSFERASE"/>
    <property type="match status" value="1"/>
</dbReference>
<evidence type="ECO:0000256" key="4">
    <source>
        <dbReference type="ARBA" id="ARBA00023268"/>
    </source>
</evidence>
<dbReference type="Gene3D" id="3.40.50.150">
    <property type="entry name" value="Vaccinia Virus protein VP39"/>
    <property type="match status" value="2"/>
</dbReference>
<dbReference type="GO" id="GO:0008168">
    <property type="term" value="F:methyltransferase activity"/>
    <property type="evidence" value="ECO:0007669"/>
    <property type="project" value="UniProtKB-KW"/>
</dbReference>
<reference evidence="6 7" key="1">
    <citation type="journal article" date="2017" name="Gigascience">
        <title>Genome sequence of the small brown planthopper, Laodelphax striatellus.</title>
        <authorList>
            <person name="Zhu J."/>
            <person name="Jiang F."/>
            <person name="Wang X."/>
            <person name="Yang P."/>
            <person name="Bao Y."/>
            <person name="Zhao W."/>
            <person name="Wang W."/>
            <person name="Lu H."/>
            <person name="Wang Q."/>
            <person name="Cui N."/>
            <person name="Li J."/>
            <person name="Chen X."/>
            <person name="Luo L."/>
            <person name="Yu J."/>
            <person name="Kang L."/>
            <person name="Cui F."/>
        </authorList>
    </citation>
    <scope>NUCLEOTIDE SEQUENCE [LARGE SCALE GENOMIC DNA]</scope>
    <source>
        <strain evidence="6">Lst14</strain>
    </source>
</reference>
<organism evidence="6 7">
    <name type="scientific">Laodelphax striatellus</name>
    <name type="common">Small brown planthopper</name>
    <name type="synonym">Delphax striatella</name>
    <dbReference type="NCBI Taxonomy" id="195883"/>
    <lineage>
        <taxon>Eukaryota</taxon>
        <taxon>Metazoa</taxon>
        <taxon>Ecdysozoa</taxon>
        <taxon>Arthropoda</taxon>
        <taxon>Hexapoda</taxon>
        <taxon>Insecta</taxon>
        <taxon>Pterygota</taxon>
        <taxon>Neoptera</taxon>
        <taxon>Paraneoptera</taxon>
        <taxon>Hemiptera</taxon>
        <taxon>Auchenorrhyncha</taxon>
        <taxon>Fulgoroidea</taxon>
        <taxon>Delphacidae</taxon>
        <taxon>Criomorphinae</taxon>
        <taxon>Laodelphax</taxon>
    </lineage>
</organism>
<evidence type="ECO:0000313" key="7">
    <source>
        <dbReference type="Proteomes" id="UP000291343"/>
    </source>
</evidence>
<evidence type="ECO:0000256" key="3">
    <source>
        <dbReference type="ARBA" id="ARBA00022679"/>
    </source>
</evidence>
<evidence type="ECO:0000256" key="1">
    <source>
        <dbReference type="ARBA" id="ARBA00008361"/>
    </source>
</evidence>
<dbReference type="InParanoid" id="A0A482WPH8"/>
<dbReference type="FunFam" id="3.40.50.150:FF:000110">
    <property type="entry name" value="methyltransferase-like protein 13 isoform X1"/>
    <property type="match status" value="1"/>
</dbReference>
<dbReference type="SUPFAM" id="SSF53335">
    <property type="entry name" value="S-adenosyl-L-methionine-dependent methyltransferases"/>
    <property type="match status" value="2"/>
</dbReference>
<dbReference type="InterPro" id="IPR051419">
    <property type="entry name" value="Lys/N-term_MeTrsfase_sf"/>
</dbReference>
<dbReference type="FunCoup" id="A0A482WPH8">
    <property type="interactions" value="2113"/>
</dbReference>
<dbReference type="AlphaFoldDB" id="A0A482WPH8"/>
<name>A0A482WPH8_LAOST</name>
<gene>
    <name evidence="6" type="ORF">LSTR_LSTR013131</name>
</gene>
<dbReference type="SMR" id="A0A482WPH8"/>
<comment type="similarity">
    <text evidence="1">Belongs to the methyltransferase superfamily.</text>
</comment>
<dbReference type="InterPro" id="IPR025714">
    <property type="entry name" value="Methyltranfer_dom"/>
</dbReference>
<dbReference type="Pfam" id="PF01564">
    <property type="entry name" value="Spermine_synth"/>
    <property type="match status" value="1"/>
</dbReference>
<sequence>MNILPKSDSDFTKKDYWDSFFVKRGNEAFEWYGEYRELRGIFEKYIKISDSILVIGCGNSNLSVDLYDAGYKSMMNIDIGNVAIKQMQRKCKKRNGLVFKQMDVQKMEFEDGTFNVALDKGTLDALLPKVTDESQETVLNMFKDISRVLKIGGRYIIVSLLQKHVLSYLLEQLPALGFLIRICQCHNSDELEHRMPVFVVVCTKLKAMPNFKPVLEVVLSGDTVERLASADAMLDAIGMSQQTAALCAGLATHSIADSGEVSIDLSPPDQPPAAPPRYTIVVVDRKCAKPPEAMTYAAFLVPQGREREWLFGTKEGRKSVVASSGMDRLAFILLHRGCQYTDQQAVQNETSNAVRAMAPARINKQKQKIPFLSVGSDLGKRTEVYKGKSEMSGEYVIEDAEGENSVTYRRLIFFSNQSLVQSEARLLPSSDGLPSKVDLDYLSCQHHVYMLLGVYLAQKTLGKSDLKILIIGLGGGGLAMFTRRLFPQAFITVVDIDPEVKNIAVNYFGLEESDKMKIVIADGVDYIKTSVKSGETFDAVLFDINSHECVPGLSCPPKIFVEMETLENTLLEISKKGIFILNFVCRLESLREVTRTNHKRLFSDIKVISVKDEVNEIMCCWKEASQTSVQDTVKSFNVALRKTSHRSSENEIDLDDLVVENLS</sequence>
<dbReference type="PANTHER" id="PTHR12176">
    <property type="entry name" value="SAM-DEPENDENT METHYLTRANSFERASE SUPERFAMILY PROTEIN"/>
    <property type="match status" value="1"/>
</dbReference>
<keyword evidence="7" id="KW-1185">Reference proteome</keyword>
<protein>
    <recommendedName>
        <fullName evidence="5">Methyltransferase domain-containing protein</fullName>
    </recommendedName>
</protein>
<dbReference type="GO" id="GO:0032259">
    <property type="term" value="P:methylation"/>
    <property type="evidence" value="ECO:0007669"/>
    <property type="project" value="UniProtKB-KW"/>
</dbReference>
<dbReference type="CDD" id="cd02440">
    <property type="entry name" value="AdoMet_MTases"/>
    <property type="match status" value="1"/>
</dbReference>
<proteinExistence type="inferred from homology"/>
<keyword evidence="4" id="KW-0511">Multifunctional enzyme</keyword>
<evidence type="ECO:0000256" key="2">
    <source>
        <dbReference type="ARBA" id="ARBA00022603"/>
    </source>
</evidence>
<dbReference type="OrthoDB" id="411785at2759"/>